<evidence type="ECO:0000313" key="2">
    <source>
        <dbReference type="EMBL" id="MDR7269262.1"/>
    </source>
</evidence>
<name>A0ABU1YK81_ROSSA</name>
<dbReference type="Proteomes" id="UP001180453">
    <property type="component" value="Unassembled WGS sequence"/>
</dbReference>
<evidence type="ECO:0000259" key="1">
    <source>
        <dbReference type="PROSITE" id="PS50801"/>
    </source>
</evidence>
<dbReference type="PROSITE" id="PS50801">
    <property type="entry name" value="STAS"/>
    <property type="match status" value="1"/>
</dbReference>
<feature type="domain" description="STAS" evidence="1">
    <location>
        <begin position="13"/>
        <end position="105"/>
    </location>
</feature>
<evidence type="ECO:0000313" key="3">
    <source>
        <dbReference type="Proteomes" id="UP001180453"/>
    </source>
</evidence>
<organism evidence="2 3">
    <name type="scientific">Roseateles saccharophilus</name>
    <name type="common">Pseudomonas saccharophila</name>
    <dbReference type="NCBI Taxonomy" id="304"/>
    <lineage>
        <taxon>Bacteria</taxon>
        <taxon>Pseudomonadati</taxon>
        <taxon>Pseudomonadota</taxon>
        <taxon>Betaproteobacteria</taxon>
        <taxon>Burkholderiales</taxon>
        <taxon>Sphaerotilaceae</taxon>
        <taxon>Roseateles</taxon>
    </lineage>
</organism>
<dbReference type="Pfam" id="PF13466">
    <property type="entry name" value="STAS_2"/>
    <property type="match status" value="1"/>
</dbReference>
<dbReference type="RefSeq" id="WP_310263778.1">
    <property type="nucleotide sequence ID" value="NZ_JAVDXU010000001.1"/>
</dbReference>
<proteinExistence type="predicted"/>
<dbReference type="Gene3D" id="3.30.750.24">
    <property type="entry name" value="STAS domain"/>
    <property type="match status" value="1"/>
</dbReference>
<dbReference type="PANTHER" id="PTHR35849">
    <property type="entry name" value="BLR2341 PROTEIN"/>
    <property type="match status" value="1"/>
</dbReference>
<protein>
    <submittedName>
        <fullName evidence="2">Anti-anti-sigma regulatory factor</fullName>
    </submittedName>
</protein>
<dbReference type="SUPFAM" id="SSF52091">
    <property type="entry name" value="SpoIIaa-like"/>
    <property type="match status" value="1"/>
</dbReference>
<dbReference type="InterPro" id="IPR058548">
    <property type="entry name" value="MlaB-like_STAS"/>
</dbReference>
<dbReference type="InterPro" id="IPR052746">
    <property type="entry name" value="MlaB_ABC_Transporter"/>
</dbReference>
<reference evidence="2 3" key="1">
    <citation type="submission" date="2023-07" db="EMBL/GenBank/DDBJ databases">
        <title>Sorghum-associated microbial communities from plants grown in Nebraska, USA.</title>
        <authorList>
            <person name="Schachtman D."/>
        </authorList>
    </citation>
    <scope>NUCLEOTIDE SEQUENCE [LARGE SCALE GENOMIC DNA]</scope>
    <source>
        <strain evidence="2 3">BE314</strain>
    </source>
</reference>
<dbReference type="InterPro" id="IPR036513">
    <property type="entry name" value="STAS_dom_sf"/>
</dbReference>
<dbReference type="EMBL" id="JAVDXU010000001">
    <property type="protein sequence ID" value="MDR7269262.1"/>
    <property type="molecule type" value="Genomic_DNA"/>
</dbReference>
<keyword evidence="3" id="KW-1185">Reference proteome</keyword>
<dbReference type="PANTHER" id="PTHR35849:SF2">
    <property type="entry name" value="BLR2341 PROTEIN"/>
    <property type="match status" value="1"/>
</dbReference>
<accession>A0ABU1YK81</accession>
<comment type="caution">
    <text evidence="2">The sequence shown here is derived from an EMBL/GenBank/DDBJ whole genome shotgun (WGS) entry which is preliminary data.</text>
</comment>
<sequence length="105" mass="10998">MSTATPLLAPWDRLPAEVSIYTVAELRLQWLTLLQRQGGEGDTVELDGSAVEQFDAAGAQSLLSLAHALGARGQRLQLSHASTTLAEACRVLGLGDLIVSTAGEA</sequence>
<gene>
    <name evidence="2" type="ORF">J2X20_001891</name>
</gene>
<dbReference type="InterPro" id="IPR002645">
    <property type="entry name" value="STAS_dom"/>
</dbReference>